<evidence type="ECO:0000256" key="1">
    <source>
        <dbReference type="ARBA" id="ARBA00004496"/>
    </source>
</evidence>
<dbReference type="EMBL" id="KQ417611">
    <property type="protein sequence ID" value="KOF91132.1"/>
    <property type="molecule type" value="Genomic_DNA"/>
</dbReference>
<dbReference type="PANTHER" id="PTHR12474">
    <property type="entry name" value="P53 REGULATED PA26 NUCLEAR PROTEIN SESTRIN"/>
    <property type="match status" value="1"/>
</dbReference>
<dbReference type="GO" id="GO:1904262">
    <property type="term" value="P:negative regulation of TORC1 signaling"/>
    <property type="evidence" value="ECO:0007669"/>
    <property type="project" value="TreeGrafter"/>
</dbReference>
<dbReference type="OrthoDB" id="337464at2759"/>
<dbReference type="PANTHER" id="PTHR12474:SF0">
    <property type="entry name" value="SESTRIN HOMOLOG"/>
    <property type="match status" value="1"/>
</dbReference>
<dbReference type="GO" id="GO:1990253">
    <property type="term" value="P:cellular response to leucine starvation"/>
    <property type="evidence" value="ECO:0007669"/>
    <property type="project" value="TreeGrafter"/>
</dbReference>
<dbReference type="GO" id="GO:0016239">
    <property type="term" value="P:positive regulation of macroautophagy"/>
    <property type="evidence" value="ECO:0007669"/>
    <property type="project" value="TreeGrafter"/>
</dbReference>
<dbReference type="SUPFAM" id="SSF69118">
    <property type="entry name" value="AhpD-like"/>
    <property type="match status" value="1"/>
</dbReference>
<dbReference type="GO" id="GO:0005737">
    <property type="term" value="C:cytoplasm"/>
    <property type="evidence" value="ECO:0007669"/>
    <property type="project" value="UniProtKB-SubCell"/>
</dbReference>
<dbReference type="OMA" id="CSYLINI"/>
<proteinExistence type="inferred from homology"/>
<dbReference type="GO" id="GO:0070728">
    <property type="term" value="F:L-leucine binding"/>
    <property type="evidence" value="ECO:0007669"/>
    <property type="project" value="TreeGrafter"/>
</dbReference>
<dbReference type="GO" id="GO:0071233">
    <property type="term" value="P:cellular response to L-leucine"/>
    <property type="evidence" value="ECO:0007669"/>
    <property type="project" value="TreeGrafter"/>
</dbReference>
<dbReference type="GO" id="GO:1901031">
    <property type="term" value="P:regulation of response to reactive oxygen species"/>
    <property type="evidence" value="ECO:0007669"/>
    <property type="project" value="InterPro"/>
</dbReference>
<dbReference type="InterPro" id="IPR029032">
    <property type="entry name" value="AhpD-like"/>
</dbReference>
<dbReference type="STRING" id="37653.A0A0L8HPI4"/>
<dbReference type="Pfam" id="PF04636">
    <property type="entry name" value="PA26"/>
    <property type="match status" value="1"/>
</dbReference>
<reference evidence="4" key="1">
    <citation type="submission" date="2015-07" db="EMBL/GenBank/DDBJ databases">
        <title>MeaNS - Measles Nucleotide Surveillance Program.</title>
        <authorList>
            <person name="Tran T."/>
            <person name="Druce J."/>
        </authorList>
    </citation>
    <scope>NUCLEOTIDE SEQUENCE</scope>
    <source>
        <strain evidence="4">UCB-OBI-ISO-001</strain>
        <tissue evidence="4">Gonad</tissue>
    </source>
</reference>
<dbReference type="GO" id="GO:0016684">
    <property type="term" value="F:oxidoreductase activity, acting on peroxide as acceptor"/>
    <property type="evidence" value="ECO:0007669"/>
    <property type="project" value="TreeGrafter"/>
</dbReference>
<evidence type="ECO:0008006" key="5">
    <source>
        <dbReference type="Google" id="ProtNLM"/>
    </source>
</evidence>
<evidence type="ECO:0000256" key="3">
    <source>
        <dbReference type="ARBA" id="ARBA00022490"/>
    </source>
</evidence>
<dbReference type="InterPro" id="IPR006730">
    <property type="entry name" value="Sestrin"/>
</dbReference>
<dbReference type="GO" id="GO:0005634">
    <property type="term" value="C:nucleus"/>
    <property type="evidence" value="ECO:0007669"/>
    <property type="project" value="InterPro"/>
</dbReference>
<keyword evidence="3" id="KW-0963">Cytoplasm</keyword>
<comment type="similarity">
    <text evidence="2">Belongs to the sestrin family.</text>
</comment>
<evidence type="ECO:0000256" key="2">
    <source>
        <dbReference type="ARBA" id="ARBA00008350"/>
    </source>
</evidence>
<dbReference type="KEGG" id="obi:106869376"/>
<accession>A0A0L8HPI4</accession>
<protein>
    <recommendedName>
        <fullName evidence="5">Sestrin</fullName>
    </recommendedName>
</protein>
<name>A0A0L8HPI4_OCTBM</name>
<evidence type="ECO:0000313" key="4">
    <source>
        <dbReference type="EMBL" id="KOF91132.1"/>
    </source>
</evidence>
<sequence>MGLSFKSPEHKRVTSRVTAMIDVVPVDTTNEETRTLFVNAFITNNRSDYITHLMAYHTKYLECFLKTQNHLMRADGPLPFAYRHYIAIMAAGRHKCSYLIQLQATEFLLQSGNADWLKGLDYIPQKLRDLYEINKLLAHRPWLINKSHIEKLTKGPNNWSVSEVTQALIILSHFHALSGFIYGCGISCDFDADQGLTYLPASKNYDDSCENGCQSEEETEEEEDNSYECFEGGVEALLERMKKLSETQEETTEEEMLKGFEKVESPNLELSTSTENLTANKSNILRYVYEPDYTYQDFKRVNYQEVATFRAQDYSWEDHGFSLANRLYPEIGSLLDEKFRVAYNLTYNTMGNNKGVDTTAFRRAIWNYIHFMYGIRHDDYNYNEVTDLLERDLKTYVKTVTCYPEQVSYQDYKNVLKGFQHSEKVHVNLMMLEARLQAELLYSLRAVMRYMT</sequence>
<gene>
    <name evidence="4" type="ORF">OCBIM_22009760mg</name>
</gene>
<dbReference type="AlphaFoldDB" id="A0A0L8HPI4"/>
<comment type="subcellular location">
    <subcellularLocation>
        <location evidence="1">Cytoplasm</location>
    </subcellularLocation>
</comment>
<organism evidence="4">
    <name type="scientific">Octopus bimaculoides</name>
    <name type="common">California two-spotted octopus</name>
    <dbReference type="NCBI Taxonomy" id="37653"/>
    <lineage>
        <taxon>Eukaryota</taxon>
        <taxon>Metazoa</taxon>
        <taxon>Spiralia</taxon>
        <taxon>Lophotrochozoa</taxon>
        <taxon>Mollusca</taxon>
        <taxon>Cephalopoda</taxon>
        <taxon>Coleoidea</taxon>
        <taxon>Octopodiformes</taxon>
        <taxon>Octopoda</taxon>
        <taxon>Incirrata</taxon>
        <taxon>Octopodidae</taxon>
        <taxon>Octopus</taxon>
    </lineage>
</organism>